<dbReference type="RefSeq" id="WP_189021023.1">
    <property type="nucleotide sequence ID" value="NZ_BMHE01000104.1"/>
</dbReference>
<protein>
    <submittedName>
        <fullName evidence="1">Uncharacterized protein</fullName>
    </submittedName>
</protein>
<name>A0ABQ1FJL1_9BACL</name>
<gene>
    <name evidence="1" type="ORF">GCM10008018_72620</name>
</gene>
<evidence type="ECO:0000313" key="2">
    <source>
        <dbReference type="Proteomes" id="UP000615455"/>
    </source>
</evidence>
<reference evidence="2" key="1">
    <citation type="journal article" date="2019" name="Int. J. Syst. Evol. Microbiol.">
        <title>The Global Catalogue of Microorganisms (GCM) 10K type strain sequencing project: providing services to taxonomists for standard genome sequencing and annotation.</title>
        <authorList>
            <consortium name="The Broad Institute Genomics Platform"/>
            <consortium name="The Broad Institute Genome Sequencing Center for Infectious Disease"/>
            <person name="Wu L."/>
            <person name="Ma J."/>
        </authorList>
    </citation>
    <scope>NUCLEOTIDE SEQUENCE [LARGE SCALE GENOMIC DNA]</scope>
    <source>
        <strain evidence="2">CGMCC 1.15043</strain>
    </source>
</reference>
<comment type="caution">
    <text evidence="1">The sequence shown here is derived from an EMBL/GenBank/DDBJ whole genome shotgun (WGS) entry which is preliminary data.</text>
</comment>
<dbReference type="Proteomes" id="UP000615455">
    <property type="component" value="Unassembled WGS sequence"/>
</dbReference>
<dbReference type="EMBL" id="BMHE01000104">
    <property type="protein sequence ID" value="GGA18058.1"/>
    <property type="molecule type" value="Genomic_DNA"/>
</dbReference>
<accession>A0ABQ1FJL1</accession>
<proteinExistence type="predicted"/>
<organism evidence="1 2">
    <name type="scientific">Paenibacillus marchantiophytorum</name>
    <dbReference type="NCBI Taxonomy" id="1619310"/>
    <lineage>
        <taxon>Bacteria</taxon>
        <taxon>Bacillati</taxon>
        <taxon>Bacillota</taxon>
        <taxon>Bacilli</taxon>
        <taxon>Bacillales</taxon>
        <taxon>Paenibacillaceae</taxon>
        <taxon>Paenibacillus</taxon>
    </lineage>
</organism>
<evidence type="ECO:0000313" key="1">
    <source>
        <dbReference type="EMBL" id="GGA18058.1"/>
    </source>
</evidence>
<sequence>MAEKINSKEFFKDLDEFRTPQQMRTYFENKKTEITSNKVLNDLARLKTGRYKEFLEEFYPLYLFSQSKYVPENALVRILLGNQSFDAIVKFPYLWSSRA</sequence>
<keyword evidence="2" id="KW-1185">Reference proteome</keyword>